<comment type="caution">
    <text evidence="1">The sequence shown here is derived from an EMBL/GenBank/DDBJ whole genome shotgun (WGS) entry which is preliminary data.</text>
</comment>
<reference evidence="1" key="1">
    <citation type="submission" date="2016-08" db="EMBL/GenBank/DDBJ databases">
        <authorList>
            <person name="Ngugi D.K."/>
            <person name="Miyake S."/>
            <person name="Stingl U."/>
        </authorList>
    </citation>
    <scope>NUCLEOTIDE SEQUENCE</scope>
    <source>
        <strain evidence="1">SCG-B11WGA-EpuloA1</strain>
    </source>
</reference>
<keyword evidence="2" id="KW-1185">Reference proteome</keyword>
<gene>
    <name evidence="1" type="ORF">AN396_08780</name>
</gene>
<name>A0ACC8XB45_9FIRM</name>
<organism evidence="1 2">
    <name type="scientific">Candidatus Epulonipiscium fishelsonii</name>
    <dbReference type="NCBI Taxonomy" id="77094"/>
    <lineage>
        <taxon>Bacteria</taxon>
        <taxon>Bacillati</taxon>
        <taxon>Bacillota</taxon>
        <taxon>Clostridia</taxon>
        <taxon>Lachnospirales</taxon>
        <taxon>Lachnospiraceae</taxon>
        <taxon>Candidatus Epulonipiscium</taxon>
    </lineage>
</organism>
<dbReference type="Proteomes" id="UP000188605">
    <property type="component" value="Unassembled WGS sequence"/>
</dbReference>
<sequence length="384" mass="42492">MRGLKIKMDVYSIELAKALINFNTYDNDIDKLASLKFIAEEIRINASNNAIVQIYENEVNGPFLIAKLLTENSNFNLLLDGHVDVVSPEGVQNPFEGIIKDDILFGRGACDMKGGCASLISAFIKASHLENQHGNIYLVLTMDEEFSSQQVINILSKKYIPTCDFALIAEPTELQIITAHKGNAWVDVEFIGKTAHASAPEKGINAIVMASDFINELTTNLITSYENKIDETYGVPTLNIGVINGGTSPNVVPATCNVRLDHRYFHGDSINTFINDLNKILSKYPDTAYKLNVIGDWASMVVERDNEILLKIKNTLDKTLCKENNLTVGTFWGEGGFIQAYGTPTVYYGPGSINFAHTPHEQVKITDIVEASTGYFEIIKSMCF</sequence>
<protein>
    <submittedName>
        <fullName evidence="1">Uncharacterized protein</fullName>
    </submittedName>
</protein>
<dbReference type="EMBL" id="LJDB01000064">
    <property type="protein sequence ID" value="ONI39487.1"/>
    <property type="molecule type" value="Genomic_DNA"/>
</dbReference>
<evidence type="ECO:0000313" key="2">
    <source>
        <dbReference type="Proteomes" id="UP000188605"/>
    </source>
</evidence>
<evidence type="ECO:0000313" key="1">
    <source>
        <dbReference type="EMBL" id="ONI39487.1"/>
    </source>
</evidence>
<accession>A0ACC8XB45</accession>
<proteinExistence type="predicted"/>